<sequence>MPIGKPEPALIVLSGLPGVGKTTLARRLSTEIDAVHVRIDTIEAALTASGIVDRVGGWSAVPDTGYRIAYAIALDHLSAGHSVVADSVNPIAITRAAWSRCAKAGRARLLNVEVVCSDLALHRRRVETRTSDLEGLVVPTWQQVEERTYERWDTPVLRVDTAVSIDQAVREITSAMTQGDVETPSR</sequence>
<dbReference type="Gene3D" id="3.40.50.300">
    <property type="entry name" value="P-loop containing nucleotide triphosphate hydrolases"/>
    <property type="match status" value="1"/>
</dbReference>
<evidence type="ECO:0000313" key="2">
    <source>
        <dbReference type="Proteomes" id="UP000465622"/>
    </source>
</evidence>
<organism evidence="1 2">
    <name type="scientific">Mycolicibacterium mageritense</name>
    <name type="common">Mycobacterium mageritense</name>
    <dbReference type="NCBI Taxonomy" id="53462"/>
    <lineage>
        <taxon>Bacteria</taxon>
        <taxon>Bacillati</taxon>
        <taxon>Actinomycetota</taxon>
        <taxon>Actinomycetes</taxon>
        <taxon>Mycobacteriales</taxon>
        <taxon>Mycobacteriaceae</taxon>
        <taxon>Mycolicibacterium</taxon>
    </lineage>
</organism>
<dbReference type="SUPFAM" id="SSF52540">
    <property type="entry name" value="P-loop containing nucleoside triphosphate hydrolases"/>
    <property type="match status" value="1"/>
</dbReference>
<proteinExistence type="predicted"/>
<keyword evidence="1" id="KW-0808">Transferase</keyword>
<accession>A0ABN5XZ32</accession>
<dbReference type="PANTHER" id="PTHR37807">
    <property type="entry name" value="OS07G0160300 PROTEIN"/>
    <property type="match status" value="1"/>
</dbReference>
<gene>
    <name evidence="1" type="ORF">MMAGJ_05510</name>
</gene>
<evidence type="ECO:0000313" key="1">
    <source>
        <dbReference type="EMBL" id="BBX31269.1"/>
    </source>
</evidence>
<dbReference type="GO" id="GO:0016301">
    <property type="term" value="F:kinase activity"/>
    <property type="evidence" value="ECO:0007669"/>
    <property type="project" value="UniProtKB-KW"/>
</dbReference>
<keyword evidence="2" id="KW-1185">Reference proteome</keyword>
<name>A0ABN5XZ32_MYCME</name>
<dbReference type="Pfam" id="PF13671">
    <property type="entry name" value="AAA_33"/>
    <property type="match status" value="1"/>
</dbReference>
<protein>
    <submittedName>
        <fullName evidence="1">Adenylyl-sulfate kinase</fullName>
    </submittedName>
</protein>
<keyword evidence="1" id="KW-0418">Kinase</keyword>
<reference evidence="1 2" key="1">
    <citation type="journal article" date="2019" name="Emerg. Microbes Infect.">
        <title>Comprehensive subspecies identification of 175 nontuberculous mycobacteria species based on 7547 genomic profiles.</title>
        <authorList>
            <person name="Matsumoto Y."/>
            <person name="Kinjo T."/>
            <person name="Motooka D."/>
            <person name="Nabeya D."/>
            <person name="Jung N."/>
            <person name="Uechi K."/>
            <person name="Horii T."/>
            <person name="Iida T."/>
            <person name="Fujita J."/>
            <person name="Nakamura S."/>
        </authorList>
    </citation>
    <scope>NUCLEOTIDE SEQUENCE [LARGE SCALE GENOMIC DNA]</scope>
    <source>
        <strain evidence="1 2">JCM 12375</strain>
    </source>
</reference>
<dbReference type="RefSeq" id="WP_036437780.1">
    <property type="nucleotide sequence ID" value="NZ_AP022567.1"/>
</dbReference>
<dbReference type="Proteomes" id="UP000465622">
    <property type="component" value="Chromosome"/>
</dbReference>
<dbReference type="EMBL" id="AP022567">
    <property type="protein sequence ID" value="BBX31269.1"/>
    <property type="molecule type" value="Genomic_DNA"/>
</dbReference>
<dbReference type="PANTHER" id="PTHR37807:SF3">
    <property type="entry name" value="OS07G0160300 PROTEIN"/>
    <property type="match status" value="1"/>
</dbReference>
<dbReference type="InterPro" id="IPR027417">
    <property type="entry name" value="P-loop_NTPase"/>
</dbReference>